<evidence type="ECO:0000313" key="6">
    <source>
        <dbReference type="EMBL" id="GLK63689.1"/>
    </source>
</evidence>
<evidence type="ECO:0000259" key="4">
    <source>
        <dbReference type="PROSITE" id="PS51077"/>
    </source>
</evidence>
<evidence type="ECO:0000256" key="1">
    <source>
        <dbReference type="ARBA" id="ARBA00023015"/>
    </source>
</evidence>
<sequence length="283" mass="30540">MSHIPAERCLSIIQLLSEDAAELPLGTIAETLDLPKSGTHRLLGALIEQGWAQQDPQTGYYRLTMRLAILGQRFYVATGIPDICQPLLDQLAATSSEYVRLAVVDGNQLVWVAHAQGARGGLMYQPALQSDMVPLHATASGKIWLSTLPVEQAVQIVLNSHAFQTPETYGPDVARSIEQVMEKLRVTGERGYGIARNEAEQGVSAVAAVVRAGEDGSVTGTVSIAGPSARLTEGRIEDLVPALKAAAQEISNLWPARLRRDQPMDPVPLQRLVPERRLNGGNS</sequence>
<dbReference type="InterPro" id="IPR005471">
    <property type="entry name" value="Tscrpt_reg_IclR_N"/>
</dbReference>
<dbReference type="InterPro" id="IPR014757">
    <property type="entry name" value="Tscrpt_reg_IclR_C"/>
</dbReference>
<dbReference type="RefSeq" id="WP_271179407.1">
    <property type="nucleotide sequence ID" value="NZ_BSFH01000022.1"/>
</dbReference>
<dbReference type="InterPro" id="IPR029016">
    <property type="entry name" value="GAF-like_dom_sf"/>
</dbReference>
<dbReference type="GO" id="GO:0003700">
    <property type="term" value="F:DNA-binding transcription factor activity"/>
    <property type="evidence" value="ECO:0007669"/>
    <property type="project" value="TreeGrafter"/>
</dbReference>
<dbReference type="InterPro" id="IPR036390">
    <property type="entry name" value="WH_DNA-bd_sf"/>
</dbReference>
<dbReference type="PROSITE" id="PS51077">
    <property type="entry name" value="HTH_ICLR"/>
    <property type="match status" value="1"/>
</dbReference>
<dbReference type="PANTHER" id="PTHR30136:SF35">
    <property type="entry name" value="HTH-TYPE TRANSCRIPTIONAL REGULATOR RV1719"/>
    <property type="match status" value="1"/>
</dbReference>
<dbReference type="GO" id="GO:0045892">
    <property type="term" value="P:negative regulation of DNA-templated transcription"/>
    <property type="evidence" value="ECO:0007669"/>
    <property type="project" value="TreeGrafter"/>
</dbReference>
<keyword evidence="2" id="KW-0238">DNA-binding</keyword>
<dbReference type="SMART" id="SM00346">
    <property type="entry name" value="HTH_ICLR"/>
    <property type="match status" value="1"/>
</dbReference>
<comment type="caution">
    <text evidence="6">The sequence shown here is derived from an EMBL/GenBank/DDBJ whole genome shotgun (WGS) entry which is preliminary data.</text>
</comment>
<dbReference type="InterPro" id="IPR036388">
    <property type="entry name" value="WH-like_DNA-bd_sf"/>
</dbReference>
<dbReference type="EMBL" id="BSFH01000022">
    <property type="protein sequence ID" value="GLK63689.1"/>
    <property type="molecule type" value="Genomic_DNA"/>
</dbReference>
<evidence type="ECO:0000256" key="2">
    <source>
        <dbReference type="ARBA" id="ARBA00023125"/>
    </source>
</evidence>
<dbReference type="InterPro" id="IPR050707">
    <property type="entry name" value="HTH_MetabolicPath_Reg"/>
</dbReference>
<dbReference type="PROSITE" id="PS51078">
    <property type="entry name" value="ICLR_ED"/>
    <property type="match status" value="1"/>
</dbReference>
<dbReference type="Gene3D" id="3.30.450.40">
    <property type="match status" value="1"/>
</dbReference>
<dbReference type="SUPFAM" id="SSF46785">
    <property type="entry name" value="Winged helix' DNA-binding domain"/>
    <property type="match status" value="1"/>
</dbReference>
<accession>A0AAD3RTI2</accession>
<gene>
    <name evidence="6" type="ORF">GCM10017635_11600</name>
</gene>
<dbReference type="SUPFAM" id="SSF55781">
    <property type="entry name" value="GAF domain-like"/>
    <property type="match status" value="1"/>
</dbReference>
<feature type="domain" description="HTH iclR-type" evidence="4">
    <location>
        <begin position="3"/>
        <end position="65"/>
    </location>
</feature>
<protein>
    <submittedName>
        <fullName evidence="6">Transcriptional regulator</fullName>
    </submittedName>
</protein>
<reference evidence="6" key="2">
    <citation type="submission" date="2023-01" db="EMBL/GenBank/DDBJ databases">
        <authorList>
            <person name="Sun Q."/>
            <person name="Evtushenko L."/>
        </authorList>
    </citation>
    <scope>NUCLEOTIDE SEQUENCE</scope>
    <source>
        <strain evidence="6">VKM B-2222</strain>
    </source>
</reference>
<evidence type="ECO:0000259" key="5">
    <source>
        <dbReference type="PROSITE" id="PS51078"/>
    </source>
</evidence>
<dbReference type="GO" id="GO:0003677">
    <property type="term" value="F:DNA binding"/>
    <property type="evidence" value="ECO:0007669"/>
    <property type="project" value="UniProtKB-KW"/>
</dbReference>
<proteinExistence type="predicted"/>
<dbReference type="AlphaFoldDB" id="A0AAD3RTI2"/>
<evidence type="ECO:0000313" key="7">
    <source>
        <dbReference type="Proteomes" id="UP001143349"/>
    </source>
</evidence>
<organism evidence="6 7">
    <name type="scientific">Paracoccus kondratievae</name>
    <dbReference type="NCBI Taxonomy" id="135740"/>
    <lineage>
        <taxon>Bacteria</taxon>
        <taxon>Pseudomonadati</taxon>
        <taxon>Pseudomonadota</taxon>
        <taxon>Alphaproteobacteria</taxon>
        <taxon>Rhodobacterales</taxon>
        <taxon>Paracoccaceae</taxon>
        <taxon>Paracoccus</taxon>
    </lineage>
</organism>
<dbReference type="Gene3D" id="1.10.10.10">
    <property type="entry name" value="Winged helix-like DNA-binding domain superfamily/Winged helix DNA-binding domain"/>
    <property type="match status" value="1"/>
</dbReference>
<dbReference type="PANTHER" id="PTHR30136">
    <property type="entry name" value="HELIX-TURN-HELIX TRANSCRIPTIONAL REGULATOR, ICLR FAMILY"/>
    <property type="match status" value="1"/>
</dbReference>
<keyword evidence="1" id="KW-0805">Transcription regulation</keyword>
<name>A0AAD3RTI2_9RHOB</name>
<dbReference type="Proteomes" id="UP001143349">
    <property type="component" value="Unassembled WGS sequence"/>
</dbReference>
<feature type="domain" description="IclR-ED" evidence="5">
    <location>
        <begin position="66"/>
        <end position="256"/>
    </location>
</feature>
<keyword evidence="3" id="KW-0804">Transcription</keyword>
<dbReference type="Pfam" id="PF01614">
    <property type="entry name" value="IclR_C"/>
    <property type="match status" value="1"/>
</dbReference>
<reference evidence="6" key="1">
    <citation type="journal article" date="2014" name="Int. J. Syst. Evol. Microbiol.">
        <title>Complete genome sequence of Corynebacterium casei LMG S-19264T (=DSM 44701T), isolated from a smear-ripened cheese.</title>
        <authorList>
            <consortium name="US DOE Joint Genome Institute (JGI-PGF)"/>
            <person name="Walter F."/>
            <person name="Albersmeier A."/>
            <person name="Kalinowski J."/>
            <person name="Ruckert C."/>
        </authorList>
    </citation>
    <scope>NUCLEOTIDE SEQUENCE</scope>
    <source>
        <strain evidence="6">VKM B-2222</strain>
    </source>
</reference>
<dbReference type="Pfam" id="PF09339">
    <property type="entry name" value="HTH_IclR"/>
    <property type="match status" value="1"/>
</dbReference>
<dbReference type="FunFam" id="1.10.10.10:FF:000056">
    <property type="entry name" value="IclR family transcriptional regulator"/>
    <property type="match status" value="1"/>
</dbReference>
<evidence type="ECO:0000256" key="3">
    <source>
        <dbReference type="ARBA" id="ARBA00023163"/>
    </source>
</evidence>
<keyword evidence="7" id="KW-1185">Reference proteome</keyword>